<dbReference type="AlphaFoldDB" id="A0A0S4KU58"/>
<reference evidence="2" key="1">
    <citation type="submission" date="2015-09" db="EMBL/GenBank/DDBJ databases">
        <authorList>
            <person name="Daims H."/>
        </authorList>
    </citation>
    <scope>NUCLEOTIDE SEQUENCE [LARGE SCALE GENOMIC DNA]</scope>
</reference>
<accession>A0A0S4KU58</accession>
<dbReference type="SUPFAM" id="SSF53098">
    <property type="entry name" value="Ribonuclease H-like"/>
    <property type="match status" value="1"/>
</dbReference>
<evidence type="ECO:0000313" key="2">
    <source>
        <dbReference type="Proteomes" id="UP000066284"/>
    </source>
</evidence>
<dbReference type="InterPro" id="IPR036397">
    <property type="entry name" value="RNaseH_sf"/>
</dbReference>
<dbReference type="CDD" id="cd04659">
    <property type="entry name" value="Piwi_piwi-like_ProArk"/>
    <property type="match status" value="1"/>
</dbReference>
<proteinExistence type="predicted"/>
<gene>
    <name evidence="1" type="ORF">NITINOP_2997</name>
</gene>
<sequence length="508" mass="58061">MQLDFVIEPRLEFAFGQEEEYPRDGLFLFGPIKDSATPDIIRYGVIGTRDGIQRFKTWSRSVSGYIKRFSPRKNPDAQHHTSFPGFESVFRAKWPAEPLAEIEVSETEIERTLRIANRHEAVKRAVDQYVNRLIEFSKKEETEPALWFVVIPELVYRLGRSTSKVSAQERVQGAVRISRQRARDIRTAPTLFGDEEEEAEVYLYAKNFRRQLKARLLKDKIVTQIVRETTLVPEDFKTSFGSYMRRVEDPATIAWKLCTAAYYKAGGKPWILSNVRPGVCYVGLVYKQTDPESEDPNACCAAQMFLSSGDGIVFRGAAGPWYTPSNKEYHLEEEPARKLMALVVSEYRRLHNEDPKELFIHGRSRFNRDEWSGFSSAVPATTNLVGVQIRDAKYELKLFTPGRYPVVRGTALKVSDRAAYLWTSGYIPRLNTYLGPETPNPVFVHVQKGDCPLDTVLADVMRLTKLNFNSCLFNDRLPVTIKFANAVGEILIAAPQTEEPKLPFKYYI</sequence>
<dbReference type="Proteomes" id="UP000066284">
    <property type="component" value="Chromosome 1"/>
</dbReference>
<dbReference type="KEGG" id="nio:NITINOP_2997"/>
<name>A0A0S4KU58_9BACT</name>
<dbReference type="EMBL" id="LN885086">
    <property type="protein sequence ID" value="CUQ67969.1"/>
    <property type="molecule type" value="Genomic_DNA"/>
</dbReference>
<evidence type="ECO:0000313" key="1">
    <source>
        <dbReference type="EMBL" id="CUQ67969.1"/>
    </source>
</evidence>
<dbReference type="GO" id="GO:0003676">
    <property type="term" value="F:nucleic acid binding"/>
    <property type="evidence" value="ECO:0007669"/>
    <property type="project" value="InterPro"/>
</dbReference>
<protein>
    <recommendedName>
        <fullName evidence="3">Piwi domain-containing protein</fullName>
    </recommendedName>
</protein>
<dbReference type="OrthoDB" id="580851at2"/>
<dbReference type="Gene3D" id="3.30.420.10">
    <property type="entry name" value="Ribonuclease H-like superfamily/Ribonuclease H"/>
    <property type="match status" value="1"/>
</dbReference>
<dbReference type="RefSeq" id="WP_062486948.1">
    <property type="nucleotide sequence ID" value="NZ_LN885086.1"/>
</dbReference>
<keyword evidence="2" id="KW-1185">Reference proteome</keyword>
<dbReference type="InterPro" id="IPR012337">
    <property type="entry name" value="RNaseH-like_sf"/>
</dbReference>
<dbReference type="STRING" id="1715989.NITINOP_2997"/>
<organism evidence="1 2">
    <name type="scientific">Candidatus Nitrospira inopinata</name>
    <dbReference type="NCBI Taxonomy" id="1715989"/>
    <lineage>
        <taxon>Bacteria</taxon>
        <taxon>Pseudomonadati</taxon>
        <taxon>Nitrospirota</taxon>
        <taxon>Nitrospiria</taxon>
        <taxon>Nitrospirales</taxon>
        <taxon>Nitrospiraceae</taxon>
        <taxon>Nitrospira</taxon>
    </lineage>
</organism>
<evidence type="ECO:0008006" key="3">
    <source>
        <dbReference type="Google" id="ProtNLM"/>
    </source>
</evidence>